<comment type="caution">
    <text evidence="1">The sequence shown here is derived from an EMBL/GenBank/DDBJ whole genome shotgun (WGS) entry which is preliminary data.</text>
</comment>
<dbReference type="EMBL" id="CM039427">
    <property type="protein sequence ID" value="KAI4355720.1"/>
    <property type="molecule type" value="Genomic_DNA"/>
</dbReference>
<name>A0ACB9Q406_BAUVA</name>
<gene>
    <name evidence="1" type="ORF">L6164_004467</name>
</gene>
<sequence>MADSASGHQFYTAPFGYGAQRHFLPSQFPPKDKEIEVSSDIENSPFKKPRISGTLSNPGMQLLLNNARTRYFKTQLCRNFRLGQCNYGSRCKYAHGIRELERQGVVIGANPLAGTSYSDKKFSKPRRMFSDARRSTDTVEDRCHFLAPRTNNMNSREVSMEKMTDIGLTEHYKDGSGQSECEKVFSDSFDTEVNRKEVLLKTRLCHKWNMKRQCPYGNNCRFAHGLSEIRKLDGYSSAKHRVMLTSTATTNASTAMVANDSLPKEELYGTKCIFKRNALQKISGIYADWIEDVHAFPREVC</sequence>
<accession>A0ACB9Q406</accession>
<organism evidence="1 2">
    <name type="scientific">Bauhinia variegata</name>
    <name type="common">Purple orchid tree</name>
    <name type="synonym">Phanera variegata</name>
    <dbReference type="NCBI Taxonomy" id="167791"/>
    <lineage>
        <taxon>Eukaryota</taxon>
        <taxon>Viridiplantae</taxon>
        <taxon>Streptophyta</taxon>
        <taxon>Embryophyta</taxon>
        <taxon>Tracheophyta</taxon>
        <taxon>Spermatophyta</taxon>
        <taxon>Magnoliopsida</taxon>
        <taxon>eudicotyledons</taxon>
        <taxon>Gunneridae</taxon>
        <taxon>Pentapetalae</taxon>
        <taxon>rosids</taxon>
        <taxon>fabids</taxon>
        <taxon>Fabales</taxon>
        <taxon>Fabaceae</taxon>
        <taxon>Cercidoideae</taxon>
        <taxon>Cercideae</taxon>
        <taxon>Bauhiniinae</taxon>
        <taxon>Bauhinia</taxon>
    </lineage>
</organism>
<dbReference type="Proteomes" id="UP000828941">
    <property type="component" value="Chromosome 2"/>
</dbReference>
<evidence type="ECO:0000313" key="1">
    <source>
        <dbReference type="EMBL" id="KAI4355720.1"/>
    </source>
</evidence>
<keyword evidence="2" id="KW-1185">Reference proteome</keyword>
<evidence type="ECO:0000313" key="2">
    <source>
        <dbReference type="Proteomes" id="UP000828941"/>
    </source>
</evidence>
<protein>
    <submittedName>
        <fullName evidence="1">Uncharacterized protein</fullName>
    </submittedName>
</protein>
<proteinExistence type="predicted"/>
<reference evidence="1 2" key="1">
    <citation type="journal article" date="2022" name="DNA Res.">
        <title>Chromosomal-level genome assembly of the orchid tree Bauhinia variegata (Leguminosae; Cercidoideae) supports the allotetraploid origin hypothesis of Bauhinia.</title>
        <authorList>
            <person name="Zhong Y."/>
            <person name="Chen Y."/>
            <person name="Zheng D."/>
            <person name="Pang J."/>
            <person name="Liu Y."/>
            <person name="Luo S."/>
            <person name="Meng S."/>
            <person name="Qian L."/>
            <person name="Wei D."/>
            <person name="Dai S."/>
            <person name="Zhou R."/>
        </authorList>
    </citation>
    <scope>NUCLEOTIDE SEQUENCE [LARGE SCALE GENOMIC DNA]</scope>
    <source>
        <strain evidence="1">BV-YZ2020</strain>
    </source>
</reference>